<dbReference type="InterPro" id="IPR011009">
    <property type="entry name" value="Kinase-like_dom_sf"/>
</dbReference>
<keyword evidence="8" id="KW-0274">FAD</keyword>
<dbReference type="Gene3D" id="3.30.200.20">
    <property type="entry name" value="Phosphorylase Kinase, domain 1"/>
    <property type="match status" value="1"/>
</dbReference>
<evidence type="ECO:0000256" key="1">
    <source>
        <dbReference type="ARBA" id="ARBA00001974"/>
    </source>
</evidence>
<evidence type="ECO:0000313" key="27">
    <source>
        <dbReference type="RefSeq" id="XP_006822728.1"/>
    </source>
</evidence>
<dbReference type="Proteomes" id="UP000694865">
    <property type="component" value="Unplaced"/>
</dbReference>
<dbReference type="SUPFAM" id="SSF47203">
    <property type="entry name" value="Acyl-CoA dehydrogenase C-terminal domain-like"/>
    <property type="match status" value="1"/>
</dbReference>
<evidence type="ECO:0000256" key="21">
    <source>
        <dbReference type="ARBA" id="ARBA00049140"/>
    </source>
</evidence>
<keyword evidence="11" id="KW-0443">Lipid metabolism</keyword>
<keyword evidence="10" id="KW-0560">Oxidoreductase</keyword>
<keyword evidence="9" id="KW-0276">Fatty acid metabolism</keyword>
<evidence type="ECO:0000256" key="10">
    <source>
        <dbReference type="ARBA" id="ARBA00023002"/>
    </source>
</evidence>
<evidence type="ECO:0000259" key="25">
    <source>
        <dbReference type="Pfam" id="PF02771"/>
    </source>
</evidence>
<comment type="subunit">
    <text evidence="6">Homodimer.</text>
</comment>
<evidence type="ECO:0000256" key="13">
    <source>
        <dbReference type="ARBA" id="ARBA00023140"/>
    </source>
</evidence>
<dbReference type="Gene3D" id="3.90.1200.10">
    <property type="match status" value="1"/>
</dbReference>
<dbReference type="SUPFAM" id="SSF56645">
    <property type="entry name" value="Acyl-CoA dehydrogenase NM domain-like"/>
    <property type="match status" value="1"/>
</dbReference>
<evidence type="ECO:0000259" key="22">
    <source>
        <dbReference type="Pfam" id="PF00441"/>
    </source>
</evidence>
<accession>A0ABM0MRT7</accession>
<dbReference type="InterPro" id="IPR009075">
    <property type="entry name" value="AcylCo_DH/oxidase_C"/>
</dbReference>
<reference evidence="27" key="1">
    <citation type="submission" date="2025-08" db="UniProtKB">
        <authorList>
            <consortium name="RefSeq"/>
        </authorList>
    </citation>
    <scope>IDENTIFICATION</scope>
    <source>
        <tissue evidence="27">Testes</tissue>
    </source>
</reference>
<dbReference type="InterPro" id="IPR002575">
    <property type="entry name" value="Aminoglycoside_PTrfase"/>
</dbReference>
<dbReference type="Pfam" id="PF01636">
    <property type="entry name" value="APH"/>
    <property type="match status" value="1"/>
</dbReference>
<dbReference type="Gene3D" id="1.20.140.10">
    <property type="entry name" value="Butyryl-CoA Dehydrogenase, subunit A, domain 3"/>
    <property type="match status" value="1"/>
</dbReference>
<evidence type="ECO:0000256" key="6">
    <source>
        <dbReference type="ARBA" id="ARBA00011738"/>
    </source>
</evidence>
<comment type="function">
    <text evidence="15">Acyl-CoA dehydrogenase, that exhibits maximal activity towards saturated C22-CoA. Probably participates in beta-oxydation and energy production but could also play a role in the metabolism of specific fatty acids to control fatty acids composition of cellular lipids in brain.</text>
</comment>
<evidence type="ECO:0000256" key="18">
    <source>
        <dbReference type="ARBA" id="ARBA00048086"/>
    </source>
</evidence>
<dbReference type="InterPro" id="IPR037069">
    <property type="entry name" value="AcylCoA_DH/ox_N_sf"/>
</dbReference>
<gene>
    <name evidence="27" type="primary">LOC100369838</name>
</gene>
<dbReference type="InterPro" id="IPR041726">
    <property type="entry name" value="ACAD10_11_N"/>
</dbReference>
<feature type="domain" description="Aminoglycoside phosphotransferase" evidence="23">
    <location>
        <begin position="36"/>
        <end position="244"/>
    </location>
</feature>
<proteinExistence type="inferred from homology"/>
<evidence type="ECO:0000256" key="9">
    <source>
        <dbReference type="ARBA" id="ARBA00022832"/>
    </source>
</evidence>
<dbReference type="Pfam" id="PF00441">
    <property type="entry name" value="Acyl-CoA_dh_1"/>
    <property type="match status" value="1"/>
</dbReference>
<dbReference type="Gene3D" id="2.40.110.10">
    <property type="entry name" value="Butyryl-CoA Dehydrogenase, subunit A, domain 2"/>
    <property type="match status" value="1"/>
</dbReference>
<dbReference type="InterPro" id="IPR013786">
    <property type="entry name" value="AcylCoA_DH/ox_N"/>
</dbReference>
<sequence length="767" mass="87224">MDTTEVRSEHRFDVDKLHRHLVENVEEFPKSNNSIEVKQYRSGQSNPTFFLQKDGMEFVLRKKPPGKLLRGAHQIDREFRIQSALYSIGFPVPKQYFYCRNTNIIGTEFYLMQHVRGRIFRNASLPGCSPKERLELFQVMNHTLAKLHQINWQRLKLHDFGKAGNYCKRQISTWSKQYKASQTSHIESMDKLLELLPLRLPTDEDITTIIHGDYKVDNIPHVLAVLDWELSTLGHPYIDFAYNCILYNMIETKKLYLYGNMSDRSKVIPGMPTEKEYIAWYCHAMNITPPISHYNFYLALSLFKMASILQGVYARFIQGIASAIADKAESVGSIVEPIADKALLVLTRLDSEIKWNTISSVDDILPVLDSCAKSPKGQEIYNRVKRFMKEHVYPAEVVFEEQLKNSTTKWFLPQVLKNLWAKAKEEGLWNLFIQSVSGLTHLDSALIAEEVGTSPIGPLIFNKNSLYIDLLDQFGTNEQKMKWVKPLLDGEVTSAIAMTETNVASSDPTSLECSIKRVGENYVVNGTKWWISGAGDPRLKLVFVLGKTGDDIIPRHKRHSIVIVPVDTPGFKIGRSLQVFGYQDVPFGHMELHFNNVRVPVSNILLGEGRGFEVVQSRLGPARLQHCMRQVGVAERVLEMICDRAQSRSTFGKNLAQQGVVRHQIAECRLGIEQIRLLTLRAAHTMDTYGCKAAKKQIAMAFVATPRTVKNIIDTAIQIHGGAGVCQDYPFWKMFSQARAMQISYGSDEVHLMAIAKDELKQQQSRL</sequence>
<comment type="catalytic activity">
    <reaction evidence="17">
        <text>docosanoyl-CoA + oxidized [electron-transfer flavoprotein] + H(+) = (2E)-docosenoyl-CoA + reduced [electron-transfer flavoprotein]</text>
        <dbReference type="Rhea" id="RHEA:47228"/>
        <dbReference type="Rhea" id="RHEA-COMP:10685"/>
        <dbReference type="Rhea" id="RHEA-COMP:10686"/>
        <dbReference type="ChEBI" id="CHEBI:15378"/>
        <dbReference type="ChEBI" id="CHEBI:57692"/>
        <dbReference type="ChEBI" id="CHEBI:58307"/>
        <dbReference type="ChEBI" id="CHEBI:65059"/>
        <dbReference type="ChEBI" id="CHEBI:74692"/>
    </reaction>
    <physiologicalReaction direction="left-to-right" evidence="17">
        <dbReference type="Rhea" id="RHEA:47229"/>
    </physiologicalReaction>
</comment>
<comment type="catalytic activity">
    <reaction evidence="21">
        <text>eicosanoyl-CoA + oxidized [electron-transfer flavoprotein] + H(+) = (2E)-eicosenoyl-CoA + reduced [electron-transfer flavoprotein]</text>
        <dbReference type="Rhea" id="RHEA:47236"/>
        <dbReference type="Rhea" id="RHEA-COMP:10685"/>
        <dbReference type="Rhea" id="RHEA-COMP:10686"/>
        <dbReference type="ChEBI" id="CHEBI:15378"/>
        <dbReference type="ChEBI" id="CHEBI:57380"/>
        <dbReference type="ChEBI" id="CHEBI:57692"/>
        <dbReference type="ChEBI" id="CHEBI:58307"/>
        <dbReference type="ChEBI" id="CHEBI:74691"/>
    </reaction>
    <physiologicalReaction direction="left-to-right" evidence="21">
        <dbReference type="Rhea" id="RHEA:47237"/>
    </physiologicalReaction>
</comment>
<dbReference type="InterPro" id="IPR050741">
    <property type="entry name" value="Acyl-CoA_dehydrogenase"/>
</dbReference>
<keyword evidence="26" id="KW-1185">Reference proteome</keyword>
<comment type="catalytic activity">
    <reaction evidence="16">
        <text>a 2,3-saturated acyl-CoA + oxidized [electron-transfer flavoprotein] + H(+) = a (2E)-enoyl-CoA + reduced [electron-transfer flavoprotein]</text>
        <dbReference type="Rhea" id="RHEA:44704"/>
        <dbReference type="Rhea" id="RHEA-COMP:10685"/>
        <dbReference type="Rhea" id="RHEA-COMP:10686"/>
        <dbReference type="ChEBI" id="CHEBI:15378"/>
        <dbReference type="ChEBI" id="CHEBI:57692"/>
        <dbReference type="ChEBI" id="CHEBI:58307"/>
        <dbReference type="ChEBI" id="CHEBI:58856"/>
        <dbReference type="ChEBI" id="CHEBI:65111"/>
    </reaction>
    <physiologicalReaction direction="left-to-right" evidence="16">
        <dbReference type="Rhea" id="RHEA:44705"/>
    </physiologicalReaction>
</comment>
<dbReference type="SUPFAM" id="SSF56112">
    <property type="entry name" value="Protein kinase-like (PK-like)"/>
    <property type="match status" value="1"/>
</dbReference>
<dbReference type="Pfam" id="PF02770">
    <property type="entry name" value="Acyl-CoA_dh_M"/>
    <property type="match status" value="1"/>
</dbReference>
<dbReference type="GeneID" id="100369838"/>
<comment type="catalytic activity">
    <reaction evidence="19">
        <text>tricosanoyl-CoA + oxidized [electron-transfer flavoprotein] + H(+) = (2E)-tricosenoyl-CoA + reduced [electron-transfer flavoprotein]</text>
        <dbReference type="Rhea" id="RHEA:48220"/>
        <dbReference type="Rhea" id="RHEA-COMP:10685"/>
        <dbReference type="Rhea" id="RHEA-COMP:10686"/>
        <dbReference type="ChEBI" id="CHEBI:15378"/>
        <dbReference type="ChEBI" id="CHEBI:57692"/>
        <dbReference type="ChEBI" id="CHEBI:58307"/>
        <dbReference type="ChEBI" id="CHEBI:90118"/>
        <dbReference type="ChEBI" id="CHEBI:90119"/>
    </reaction>
    <physiologicalReaction direction="left-to-right" evidence="19">
        <dbReference type="Rhea" id="RHEA:48221"/>
    </physiologicalReaction>
</comment>
<evidence type="ECO:0000256" key="3">
    <source>
        <dbReference type="ARBA" id="ARBA00004325"/>
    </source>
</evidence>
<evidence type="ECO:0000256" key="20">
    <source>
        <dbReference type="ARBA" id="ARBA00048399"/>
    </source>
</evidence>
<comment type="similarity">
    <text evidence="5">Belongs to the acyl-CoA dehydrogenase family.</text>
</comment>
<dbReference type="PANTHER" id="PTHR48083">
    <property type="entry name" value="MEDIUM-CHAIN SPECIFIC ACYL-COA DEHYDROGENASE, MITOCHONDRIAL-RELATED"/>
    <property type="match status" value="1"/>
</dbReference>
<comment type="pathway">
    <text evidence="4">Lipid metabolism; fatty acid beta-oxidation.</text>
</comment>
<evidence type="ECO:0000256" key="15">
    <source>
        <dbReference type="ARBA" id="ARBA00046026"/>
    </source>
</evidence>
<dbReference type="InterPro" id="IPR006091">
    <property type="entry name" value="Acyl-CoA_Oxase/DH_mid-dom"/>
</dbReference>
<evidence type="ECO:0000256" key="11">
    <source>
        <dbReference type="ARBA" id="ARBA00023098"/>
    </source>
</evidence>
<keyword evidence="7" id="KW-0285">Flavoprotein</keyword>
<dbReference type="Gene3D" id="1.10.540.10">
    <property type="entry name" value="Acyl-CoA dehydrogenase/oxidase, N-terminal domain"/>
    <property type="match status" value="1"/>
</dbReference>
<evidence type="ECO:0000256" key="14">
    <source>
        <dbReference type="ARBA" id="ARBA00040622"/>
    </source>
</evidence>
<evidence type="ECO:0000256" key="19">
    <source>
        <dbReference type="ARBA" id="ARBA00048395"/>
    </source>
</evidence>
<name>A0ABM0MRT7_SACKO</name>
<comment type="subcellular location">
    <subcellularLocation>
        <location evidence="3">Mitochondrion membrane</location>
    </subcellularLocation>
    <subcellularLocation>
        <location evidence="2">Peroxisome</location>
    </subcellularLocation>
</comment>
<dbReference type="InterPro" id="IPR046373">
    <property type="entry name" value="Acyl-CoA_Oxase/DH_mid-dom_sf"/>
</dbReference>
<feature type="domain" description="Acyl-CoA oxidase/dehydrogenase middle" evidence="24">
    <location>
        <begin position="495"/>
        <end position="596"/>
    </location>
</feature>
<comment type="catalytic activity">
    <reaction evidence="20">
        <text>hexacosanoyl-CoA + oxidized [electron-transfer flavoprotein] + H(+) = (2E)-hexacosenoyl-CoA + reduced [electron-transfer flavoprotein]</text>
        <dbReference type="Rhea" id="RHEA:48216"/>
        <dbReference type="Rhea" id="RHEA-COMP:10685"/>
        <dbReference type="Rhea" id="RHEA-COMP:10686"/>
        <dbReference type="ChEBI" id="CHEBI:15378"/>
        <dbReference type="ChEBI" id="CHEBI:57692"/>
        <dbReference type="ChEBI" id="CHEBI:58307"/>
        <dbReference type="ChEBI" id="CHEBI:64868"/>
        <dbReference type="ChEBI" id="CHEBI:74281"/>
    </reaction>
    <physiologicalReaction direction="left-to-right" evidence="20">
        <dbReference type="Rhea" id="RHEA:48217"/>
    </physiologicalReaction>
</comment>
<evidence type="ECO:0000256" key="12">
    <source>
        <dbReference type="ARBA" id="ARBA00023136"/>
    </source>
</evidence>
<keyword evidence="13" id="KW-0576">Peroxisome</keyword>
<dbReference type="CDD" id="cd05154">
    <property type="entry name" value="ACAD10_11_N-like"/>
    <property type="match status" value="1"/>
</dbReference>
<dbReference type="InterPro" id="IPR009100">
    <property type="entry name" value="AcylCoA_DH/oxidase_NM_dom_sf"/>
</dbReference>
<evidence type="ECO:0000256" key="2">
    <source>
        <dbReference type="ARBA" id="ARBA00004275"/>
    </source>
</evidence>
<dbReference type="InterPro" id="IPR036250">
    <property type="entry name" value="AcylCo_DH-like_C"/>
</dbReference>
<dbReference type="RefSeq" id="XP_006822728.1">
    <property type="nucleotide sequence ID" value="XM_006822665.1"/>
</dbReference>
<evidence type="ECO:0000256" key="16">
    <source>
        <dbReference type="ARBA" id="ARBA00047443"/>
    </source>
</evidence>
<dbReference type="Pfam" id="PF02771">
    <property type="entry name" value="Acyl-CoA_dh_N"/>
    <property type="match status" value="1"/>
</dbReference>
<evidence type="ECO:0000256" key="8">
    <source>
        <dbReference type="ARBA" id="ARBA00022827"/>
    </source>
</evidence>
<evidence type="ECO:0000256" key="17">
    <source>
        <dbReference type="ARBA" id="ARBA00048020"/>
    </source>
</evidence>
<evidence type="ECO:0000259" key="24">
    <source>
        <dbReference type="Pfam" id="PF02770"/>
    </source>
</evidence>
<dbReference type="PANTHER" id="PTHR48083:SF13">
    <property type="entry name" value="ACYL-COA DEHYDROGENASE FAMILY MEMBER 11"/>
    <property type="match status" value="1"/>
</dbReference>
<feature type="domain" description="Acyl-CoA dehydrogenase/oxidase N-terminal" evidence="25">
    <location>
        <begin position="378"/>
        <end position="491"/>
    </location>
</feature>
<comment type="cofactor">
    <cofactor evidence="1">
        <name>FAD</name>
        <dbReference type="ChEBI" id="CHEBI:57692"/>
    </cofactor>
</comment>
<evidence type="ECO:0000259" key="23">
    <source>
        <dbReference type="Pfam" id="PF01636"/>
    </source>
</evidence>
<protein>
    <recommendedName>
        <fullName evidence="14">Acyl-CoA dehydrogenase family member 11</fullName>
    </recommendedName>
</protein>
<evidence type="ECO:0000256" key="5">
    <source>
        <dbReference type="ARBA" id="ARBA00009347"/>
    </source>
</evidence>
<comment type="catalytic activity">
    <reaction evidence="18">
        <text>tetracosanoyl-CoA + oxidized [electron-transfer flavoprotein] + H(+) = (2E)-tetracosenoyl-CoA + reduced [electron-transfer flavoprotein]</text>
        <dbReference type="Rhea" id="RHEA:47232"/>
        <dbReference type="Rhea" id="RHEA-COMP:10685"/>
        <dbReference type="Rhea" id="RHEA-COMP:10686"/>
        <dbReference type="ChEBI" id="CHEBI:15378"/>
        <dbReference type="ChEBI" id="CHEBI:57692"/>
        <dbReference type="ChEBI" id="CHEBI:58307"/>
        <dbReference type="ChEBI" id="CHEBI:65052"/>
        <dbReference type="ChEBI" id="CHEBI:74693"/>
    </reaction>
    <physiologicalReaction direction="left-to-right" evidence="18">
        <dbReference type="Rhea" id="RHEA:47233"/>
    </physiologicalReaction>
</comment>
<evidence type="ECO:0000256" key="7">
    <source>
        <dbReference type="ARBA" id="ARBA00022630"/>
    </source>
</evidence>
<keyword evidence="12" id="KW-0472">Membrane</keyword>
<evidence type="ECO:0000313" key="26">
    <source>
        <dbReference type="Proteomes" id="UP000694865"/>
    </source>
</evidence>
<feature type="domain" description="Acyl-CoA dehydrogenase/oxidase C-terminal" evidence="22">
    <location>
        <begin position="609"/>
        <end position="757"/>
    </location>
</feature>
<organism evidence="26 27">
    <name type="scientific">Saccoglossus kowalevskii</name>
    <name type="common">Acorn worm</name>
    <dbReference type="NCBI Taxonomy" id="10224"/>
    <lineage>
        <taxon>Eukaryota</taxon>
        <taxon>Metazoa</taxon>
        <taxon>Hemichordata</taxon>
        <taxon>Enteropneusta</taxon>
        <taxon>Harrimaniidae</taxon>
        <taxon>Saccoglossus</taxon>
    </lineage>
</organism>
<evidence type="ECO:0000256" key="4">
    <source>
        <dbReference type="ARBA" id="ARBA00005005"/>
    </source>
</evidence>